<gene>
    <name evidence="3" type="ORF">DGQ38_18610</name>
</gene>
<dbReference type="EMBL" id="DPMF01000424">
    <property type="protein sequence ID" value="HCV83053.1"/>
    <property type="molecule type" value="Genomic_DNA"/>
</dbReference>
<keyword evidence="1" id="KW-0472">Membrane</keyword>
<reference evidence="3 4" key="1">
    <citation type="journal article" date="2018" name="Nat. Biotechnol.">
        <title>A standardized bacterial taxonomy based on genome phylogeny substantially revises the tree of life.</title>
        <authorList>
            <person name="Parks D.H."/>
            <person name="Chuvochina M."/>
            <person name="Waite D.W."/>
            <person name="Rinke C."/>
            <person name="Skarshewski A."/>
            <person name="Chaumeil P.A."/>
            <person name="Hugenholtz P."/>
        </authorList>
    </citation>
    <scope>NUCLEOTIDE SEQUENCE [LARGE SCALE GENOMIC DNA]</scope>
    <source>
        <strain evidence="3">UBA9359</strain>
    </source>
</reference>
<feature type="domain" description="Putative zinc-finger" evidence="2">
    <location>
        <begin position="3"/>
        <end position="37"/>
    </location>
</feature>
<keyword evidence="1" id="KW-0812">Transmembrane</keyword>
<sequence length="259" mass="30093">MNCNEIEQRIFDYLERQLSEKEIHEFEKHLSQCEACRKELEETRRLTETIKVVSSEQPKTGHFTSFEDMLQREKQELKNHEPKVQVLYWKTAFQIAASILLLLGGYLYGDYRGKALAQKQIVQLQQQSQQLKTNMTLAMLDNRSASKRIQAVNYTEDIKMPDNQVLEAIIGRLQKDDNINVRLAAAGSLSRFQENQLVKDAFISTLETEENPEVQIAIIQFLVHVKEERSVKPMKKLLNQPEVPQYVKYQVNQGLAQIL</sequence>
<evidence type="ECO:0000313" key="4">
    <source>
        <dbReference type="Proteomes" id="UP000264330"/>
    </source>
</evidence>
<comment type="caution">
    <text evidence="3">The sequence shown here is derived from an EMBL/GenBank/DDBJ whole genome shotgun (WGS) entry which is preliminary data.</text>
</comment>
<evidence type="ECO:0000256" key="1">
    <source>
        <dbReference type="SAM" id="Phobius"/>
    </source>
</evidence>
<proteinExistence type="predicted"/>
<dbReference type="Pfam" id="PF13490">
    <property type="entry name" value="zf-HC2"/>
    <property type="match status" value="1"/>
</dbReference>
<evidence type="ECO:0000313" key="3">
    <source>
        <dbReference type="EMBL" id="HCV83053.1"/>
    </source>
</evidence>
<accession>A0A3D5J4Z9</accession>
<dbReference type="InterPro" id="IPR027383">
    <property type="entry name" value="Znf_put"/>
</dbReference>
<evidence type="ECO:0000259" key="2">
    <source>
        <dbReference type="Pfam" id="PF13490"/>
    </source>
</evidence>
<name>A0A3D5J4Z9_9FLAO</name>
<dbReference type="InterPro" id="IPR016024">
    <property type="entry name" value="ARM-type_fold"/>
</dbReference>
<dbReference type="Pfam" id="PF13646">
    <property type="entry name" value="HEAT_2"/>
    <property type="match status" value="1"/>
</dbReference>
<keyword evidence="1" id="KW-1133">Transmembrane helix</keyword>
<dbReference type="Gene3D" id="1.25.10.10">
    <property type="entry name" value="Leucine-rich Repeat Variant"/>
    <property type="match status" value="1"/>
</dbReference>
<dbReference type="RefSeq" id="WP_228250652.1">
    <property type="nucleotide sequence ID" value="NZ_CAJXAW010000086.1"/>
</dbReference>
<dbReference type="AlphaFoldDB" id="A0A3D5J4Z9"/>
<feature type="transmembrane region" description="Helical" evidence="1">
    <location>
        <begin position="87"/>
        <end position="109"/>
    </location>
</feature>
<protein>
    <recommendedName>
        <fullName evidence="2">Putative zinc-finger domain-containing protein</fullName>
    </recommendedName>
</protein>
<dbReference type="InterPro" id="IPR041916">
    <property type="entry name" value="Anti_sigma_zinc_sf"/>
</dbReference>
<dbReference type="SUPFAM" id="SSF48371">
    <property type="entry name" value="ARM repeat"/>
    <property type="match status" value="1"/>
</dbReference>
<dbReference type="Proteomes" id="UP000264330">
    <property type="component" value="Unassembled WGS sequence"/>
</dbReference>
<dbReference type="Gene3D" id="1.10.10.1320">
    <property type="entry name" value="Anti-sigma factor, zinc-finger domain"/>
    <property type="match status" value="1"/>
</dbReference>
<organism evidence="3 4">
    <name type="scientific">Zunongwangia profunda</name>
    <dbReference type="NCBI Taxonomy" id="398743"/>
    <lineage>
        <taxon>Bacteria</taxon>
        <taxon>Pseudomonadati</taxon>
        <taxon>Bacteroidota</taxon>
        <taxon>Flavobacteriia</taxon>
        <taxon>Flavobacteriales</taxon>
        <taxon>Flavobacteriaceae</taxon>
        <taxon>Zunongwangia</taxon>
    </lineage>
</organism>
<dbReference type="InterPro" id="IPR011989">
    <property type="entry name" value="ARM-like"/>
</dbReference>